<name>A0A9K3CM22_9EUKA</name>
<proteinExistence type="predicted"/>
<evidence type="ECO:0000256" key="1">
    <source>
        <dbReference type="SAM" id="MobiDB-lite"/>
    </source>
</evidence>
<gene>
    <name evidence="2" type="ORF">KIPB_000273</name>
</gene>
<organism evidence="2 3">
    <name type="scientific">Kipferlia bialata</name>
    <dbReference type="NCBI Taxonomy" id="797122"/>
    <lineage>
        <taxon>Eukaryota</taxon>
        <taxon>Metamonada</taxon>
        <taxon>Carpediemonas-like organisms</taxon>
        <taxon>Kipferlia</taxon>
    </lineage>
</organism>
<feature type="compositionally biased region" description="Low complexity" evidence="1">
    <location>
        <begin position="198"/>
        <end position="217"/>
    </location>
</feature>
<feature type="region of interest" description="Disordered" evidence="1">
    <location>
        <begin position="163"/>
        <end position="229"/>
    </location>
</feature>
<keyword evidence="3" id="KW-1185">Reference proteome</keyword>
<feature type="region of interest" description="Disordered" evidence="1">
    <location>
        <begin position="649"/>
        <end position="668"/>
    </location>
</feature>
<dbReference type="AlphaFoldDB" id="A0A9K3CM22"/>
<reference evidence="2 3" key="1">
    <citation type="journal article" date="2018" name="PLoS ONE">
        <title>The draft genome of Kipferlia bialata reveals reductive genome evolution in fornicate parasites.</title>
        <authorList>
            <person name="Tanifuji G."/>
            <person name="Takabayashi S."/>
            <person name="Kume K."/>
            <person name="Takagi M."/>
            <person name="Nakayama T."/>
            <person name="Kamikawa R."/>
            <person name="Inagaki Y."/>
            <person name="Hashimoto T."/>
        </authorList>
    </citation>
    <scope>NUCLEOTIDE SEQUENCE [LARGE SCALE GENOMIC DNA]</scope>
    <source>
        <strain evidence="2">NY0173</strain>
    </source>
</reference>
<feature type="compositionally biased region" description="Acidic residues" evidence="1">
    <location>
        <begin position="164"/>
        <end position="184"/>
    </location>
</feature>
<sequence>MHHSYTRRSPQRVSKTVPSEKRCCGRGCVQQYLQFQRVFDLYEHGDALSPADVETASLPQYGVAAPMLSALSALRATYGVCGVALVNRVTFMHRWLLARPSSVREARDHPLTCPCDTAIGCIMGCSPGIVRTMRQNRDRLVRGDFLSPDHLGVPVVARDLTAYEADDDDDDDDASSEGQEEEEGGSVGEEGTVGGEAGQIQLPSPASPLAPLVIPSSGGEQALVTPDSAHTHTQSVHLCCSASVLEEETESESEETTDTYSDLLPPELPHDLVPSCVSNDTLDTRQGCMLSGCETLAPITDPSTQRVVRDHPIHLTHSQSSCPIAVANPVAGTQPPASIHVDMVVPSMEGTGSALASVSQPTPSMDVDTALPQPEVIVSVPTAVTQLTTGSEVGVEAETETGSVPLAIACHMPVTGSTVISDAPSSLLAYTNEDYDSPDAARDALLCALRSHGTEKAGLPDKRAKGALNKAFIRRWFLDPSHQLRLAVTMIARILRCNTGTIRKVQAEALAAEDSGGDGVELVDGADGVRVPEQAVGAAPIDAGDAPISSLSSTPSLVSLGVYSNEDYDTDLDAHEALVGALAQHRERRAQATSTIVGGSLTRVFASRWFVDREGRPRLPTDVICKVLDCGYGDLPMGLRHIGINTLHASRSVDPPSAPPAKRRPRPRSARVVAMRRNTDNWQSAPSGLASHIAGGQCPSPRSTEEEGYRRLRRIAPGRYQFLDRVFNERGQVLCGVTTPRRASCARSVRCHLHPEAHLGGADAAGCLSQTQVYQLIQEKYGGSRVDGKLEDPASESRAAASALALRHTQDISLIGAYTNDWYPTPDDAKAELLTALHQHRVVVAGTDSPDTRVDLHHAFAKQWFATPDGGERLSVSIQCTLLNCSTATLMGVSLKQQGSRVL</sequence>
<feature type="compositionally biased region" description="Gly residues" evidence="1">
    <location>
        <begin position="185"/>
        <end position="197"/>
    </location>
</feature>
<evidence type="ECO:0000313" key="2">
    <source>
        <dbReference type="EMBL" id="GIQ79606.1"/>
    </source>
</evidence>
<feature type="region of interest" description="Disordered" evidence="1">
    <location>
        <begin position="683"/>
        <end position="705"/>
    </location>
</feature>
<feature type="region of interest" description="Disordered" evidence="1">
    <location>
        <begin position="244"/>
        <end position="267"/>
    </location>
</feature>
<accession>A0A9K3CM22</accession>
<evidence type="ECO:0000313" key="3">
    <source>
        <dbReference type="Proteomes" id="UP000265618"/>
    </source>
</evidence>
<protein>
    <submittedName>
        <fullName evidence="2">Uncharacterized protein</fullName>
    </submittedName>
</protein>
<dbReference type="Proteomes" id="UP000265618">
    <property type="component" value="Unassembled WGS sequence"/>
</dbReference>
<feature type="compositionally biased region" description="Acidic residues" evidence="1">
    <location>
        <begin position="245"/>
        <end position="257"/>
    </location>
</feature>
<dbReference type="EMBL" id="BDIP01000028">
    <property type="protein sequence ID" value="GIQ79606.1"/>
    <property type="molecule type" value="Genomic_DNA"/>
</dbReference>
<comment type="caution">
    <text evidence="2">The sequence shown here is derived from an EMBL/GenBank/DDBJ whole genome shotgun (WGS) entry which is preliminary data.</text>
</comment>